<protein>
    <submittedName>
        <fullName evidence="1">Uncharacterized protein</fullName>
    </submittedName>
</protein>
<name>A0A0G0HN55_9BACT</name>
<proteinExistence type="predicted"/>
<dbReference type="AlphaFoldDB" id="A0A0G0HN55"/>
<organism evidence="1 2">
    <name type="scientific">Candidatus Woesebacteria bacterium GW2011_GWA1_37_8</name>
    <dbReference type="NCBI Taxonomy" id="1618546"/>
    <lineage>
        <taxon>Bacteria</taxon>
        <taxon>Candidatus Woeseibacteriota</taxon>
    </lineage>
</organism>
<comment type="caution">
    <text evidence="1">The sequence shown here is derived from an EMBL/GenBank/DDBJ whole genome shotgun (WGS) entry which is preliminary data.</text>
</comment>
<gene>
    <name evidence="1" type="ORF">US62_C0045G0004</name>
</gene>
<accession>A0A0G0HN55</accession>
<sequence>MEYEQLSYWKEFSKTTPWIFENLWYWAERNLDVTRVEVEGCQTGHWFMSEKDQPEKHDVGVVIYCKDSGYGVDTSFISRLSPAGFISKRQLLVAKDQLKGSSSCRMINIRKNWRFFEFEPWTSLTEDTEHIDSLEFDISELALSLNALDSVTVQNLSIEEASSTYKRWFKK</sequence>
<evidence type="ECO:0000313" key="1">
    <source>
        <dbReference type="EMBL" id="KKQ43632.1"/>
    </source>
</evidence>
<dbReference type="EMBL" id="LBTR01000045">
    <property type="protein sequence ID" value="KKQ43632.1"/>
    <property type="molecule type" value="Genomic_DNA"/>
</dbReference>
<evidence type="ECO:0000313" key="2">
    <source>
        <dbReference type="Proteomes" id="UP000034603"/>
    </source>
</evidence>
<reference evidence="1 2" key="1">
    <citation type="journal article" date="2015" name="Nature">
        <title>rRNA introns, odd ribosomes, and small enigmatic genomes across a large radiation of phyla.</title>
        <authorList>
            <person name="Brown C.T."/>
            <person name="Hug L.A."/>
            <person name="Thomas B.C."/>
            <person name="Sharon I."/>
            <person name="Castelle C.J."/>
            <person name="Singh A."/>
            <person name="Wilkins M.J."/>
            <person name="Williams K.H."/>
            <person name="Banfield J.F."/>
        </authorList>
    </citation>
    <scope>NUCLEOTIDE SEQUENCE [LARGE SCALE GENOMIC DNA]</scope>
</reference>
<dbReference type="Proteomes" id="UP000034603">
    <property type="component" value="Unassembled WGS sequence"/>
</dbReference>